<feature type="domain" description="Schlafen AlbA-2" evidence="1">
    <location>
        <begin position="73"/>
        <end position="204"/>
    </location>
</feature>
<dbReference type="InterPro" id="IPR007421">
    <property type="entry name" value="Schlafen_AlbA_2_dom"/>
</dbReference>
<dbReference type="RefSeq" id="XP_066916472.1">
    <property type="nucleotide sequence ID" value="XM_067060371.1"/>
</dbReference>
<dbReference type="AlphaFoldDB" id="A0A7M5X109"/>
<dbReference type="Pfam" id="PF04326">
    <property type="entry name" value="SLFN_AlbA_2"/>
    <property type="match status" value="1"/>
</dbReference>
<dbReference type="OrthoDB" id="10259112at2759"/>
<dbReference type="Proteomes" id="UP000594262">
    <property type="component" value="Unplaced"/>
</dbReference>
<organism evidence="2 3">
    <name type="scientific">Clytia hemisphaerica</name>
    <dbReference type="NCBI Taxonomy" id="252671"/>
    <lineage>
        <taxon>Eukaryota</taxon>
        <taxon>Metazoa</taxon>
        <taxon>Cnidaria</taxon>
        <taxon>Hydrozoa</taxon>
        <taxon>Hydroidolina</taxon>
        <taxon>Leptothecata</taxon>
        <taxon>Obeliida</taxon>
        <taxon>Clytiidae</taxon>
        <taxon>Clytia</taxon>
    </lineage>
</organism>
<dbReference type="InterPro" id="IPR029684">
    <property type="entry name" value="Schlafen"/>
</dbReference>
<dbReference type="PANTHER" id="PTHR12155">
    <property type="entry name" value="SCHLAFEN"/>
    <property type="match status" value="1"/>
</dbReference>
<accession>A0A7M5X109</accession>
<evidence type="ECO:0000313" key="2">
    <source>
        <dbReference type="EnsemblMetazoa" id="CLYHEMP015417.1"/>
    </source>
</evidence>
<evidence type="ECO:0000259" key="1">
    <source>
        <dbReference type="Pfam" id="PF04326"/>
    </source>
</evidence>
<keyword evidence="3" id="KW-1185">Reference proteome</keyword>
<dbReference type="PANTHER" id="PTHR12155:SF48">
    <property type="entry name" value="RRM DOMAIN-CONTAINING PROTEIN"/>
    <property type="match status" value="1"/>
</dbReference>
<dbReference type="InterPro" id="IPR038461">
    <property type="entry name" value="Schlafen_AlbA_2_dom_sf"/>
</dbReference>
<name>A0A7M5X109_9CNID</name>
<dbReference type="EnsemblMetazoa" id="CLYHEMT015417.1">
    <property type="protein sequence ID" value="CLYHEMP015417.1"/>
    <property type="gene ID" value="CLYHEMG015417"/>
</dbReference>
<protein>
    <recommendedName>
        <fullName evidence="1">Schlafen AlbA-2 domain-containing protein</fullName>
    </recommendedName>
</protein>
<reference evidence="2" key="1">
    <citation type="submission" date="2021-01" db="UniProtKB">
        <authorList>
            <consortium name="EnsemblMetazoa"/>
        </authorList>
    </citation>
    <scope>IDENTIFICATION</scope>
</reference>
<dbReference type="GeneID" id="136803639"/>
<dbReference type="Gene3D" id="3.30.950.30">
    <property type="entry name" value="Schlafen, AAA domain"/>
    <property type="match status" value="1"/>
</dbReference>
<sequence length="299" mass="34259">MGLLSTVKTLLKSWSGEKRKREDDDCVENQQKVKRARVNSYTLTPVAKTCKEAELMRRHNHYYDYNEEVKSTETRTVEFKQGGVLFNHHKFMQLIQKYGPAFLNCEGGVLLAGVTDDGRVKGLSISSKEENNIKLSVKNEINRFRPIVTSDLWSIDFVPVAGTGNSRLYIPEKLVVEICFKKGSIEKLYENGEHQVFLRRDGGVQGPLRPLDIKNLVIARYNETLKLRRNQVERGDLSLEKTSTGCLSTKKKSVKLVVDPKKDAEAKIVEYKPTETEQQRRERLAKKGIKLVDYNSDFF</sequence>
<evidence type="ECO:0000313" key="3">
    <source>
        <dbReference type="Proteomes" id="UP000594262"/>
    </source>
</evidence>
<proteinExistence type="predicted"/>